<feature type="coiled-coil region" evidence="5">
    <location>
        <begin position="11"/>
        <end position="38"/>
    </location>
</feature>
<dbReference type="EMBL" id="JWHL01000012">
    <property type="protein sequence ID" value="MBR1369383.1"/>
    <property type="molecule type" value="Genomic_DNA"/>
</dbReference>
<accession>A0A8J7W8E3</accession>
<dbReference type="OrthoDB" id="117390at2157"/>
<dbReference type="Gene3D" id="1.10.287.3240">
    <property type="match status" value="1"/>
</dbReference>
<dbReference type="NCBIfam" id="TIGR00309">
    <property type="entry name" value="V_ATPase_subD"/>
    <property type="match status" value="1"/>
</dbReference>
<dbReference type="GO" id="GO:0005886">
    <property type="term" value="C:plasma membrane"/>
    <property type="evidence" value="ECO:0007669"/>
    <property type="project" value="UniProtKB-SubCell"/>
</dbReference>
<comment type="caution">
    <text evidence="6">The sequence shown here is derived from an EMBL/GenBank/DDBJ whole genome shotgun (WGS) entry which is preliminary data.</text>
</comment>
<protein>
    <recommendedName>
        <fullName evidence="4">A-type ATP synthase subunit D</fullName>
    </recommendedName>
</protein>
<evidence type="ECO:0000256" key="5">
    <source>
        <dbReference type="SAM" id="Coils"/>
    </source>
</evidence>
<comment type="similarity">
    <text evidence="1 4">Belongs to the V-ATPase D subunit family.</text>
</comment>
<dbReference type="Proteomes" id="UP000730161">
    <property type="component" value="Unassembled WGS sequence"/>
</dbReference>
<keyword evidence="4" id="KW-0375">Hydrogen ion transport</keyword>
<keyword evidence="7" id="KW-1185">Reference proteome</keyword>
<keyword evidence="2 4" id="KW-0813">Transport</keyword>
<keyword evidence="4" id="KW-0472">Membrane</keyword>
<evidence type="ECO:0000313" key="7">
    <source>
        <dbReference type="Proteomes" id="UP000730161"/>
    </source>
</evidence>
<sequence length="216" mass="24949">MEQIHPTRMELIRIKTQIKRAEQGKDLLRQKMDALIAEFFQIMRGVSESRKMLEKVDEAARHSLHLAHAVDDSVALKSAALATRSGILLDISGKNIMGVPVPVIEKRRFSKTTFERGYGILGVSGRIDEVADHFEAELDLIIELAETETALRRLGEEIQKNRRRVNALEQIMIPELKKQAKFIKIAIEEREREDLYRLKKMKKIIERKKVIEPEGW</sequence>
<keyword evidence="4" id="KW-1003">Cell membrane</keyword>
<dbReference type="GO" id="GO:0046961">
    <property type="term" value="F:proton-transporting ATPase activity, rotational mechanism"/>
    <property type="evidence" value="ECO:0007669"/>
    <property type="project" value="InterPro"/>
</dbReference>
<proteinExistence type="inferred from homology"/>
<comment type="subunit">
    <text evidence="4">Has multiple subunits with at least A(3), B(3), C, D, E, F, H, I and proteolipid K(x).</text>
</comment>
<gene>
    <name evidence="4" type="primary">atpD</name>
    <name evidence="6" type="ORF">RJ53_07705</name>
</gene>
<evidence type="ECO:0000256" key="3">
    <source>
        <dbReference type="ARBA" id="ARBA00023065"/>
    </source>
</evidence>
<name>A0A8J7W8E3_9EURY</name>
<dbReference type="PANTHER" id="PTHR11671">
    <property type="entry name" value="V-TYPE ATP SYNTHASE SUBUNIT D"/>
    <property type="match status" value="1"/>
</dbReference>
<keyword evidence="5" id="KW-0175">Coiled coil</keyword>
<dbReference type="GO" id="GO:0046933">
    <property type="term" value="F:proton-transporting ATP synthase activity, rotational mechanism"/>
    <property type="evidence" value="ECO:0007669"/>
    <property type="project" value="UniProtKB-UniRule"/>
</dbReference>
<dbReference type="InterPro" id="IPR002699">
    <property type="entry name" value="V_ATPase_D"/>
</dbReference>
<dbReference type="GO" id="GO:0042777">
    <property type="term" value="P:proton motive force-driven plasma membrane ATP synthesis"/>
    <property type="evidence" value="ECO:0007669"/>
    <property type="project" value="UniProtKB-UniRule"/>
</dbReference>
<dbReference type="AlphaFoldDB" id="A0A8J7W8E3"/>
<keyword evidence="3 4" id="KW-0406">Ion transport</keyword>
<dbReference type="RefSeq" id="WP_211531088.1">
    <property type="nucleotide sequence ID" value="NZ_JWHL01000012.1"/>
</dbReference>
<comment type="subcellular location">
    <subcellularLocation>
        <location evidence="4">Cell membrane</location>
        <topology evidence="4">Peripheral membrane protein</topology>
    </subcellularLocation>
</comment>
<evidence type="ECO:0000256" key="2">
    <source>
        <dbReference type="ARBA" id="ARBA00022448"/>
    </source>
</evidence>
<comment type="function">
    <text evidence="4">Component of the A-type ATP synthase that produces ATP from ADP in the presence of a proton gradient across the membrane.</text>
</comment>
<evidence type="ECO:0000256" key="1">
    <source>
        <dbReference type="ARBA" id="ARBA00005850"/>
    </source>
</evidence>
<evidence type="ECO:0000256" key="4">
    <source>
        <dbReference type="HAMAP-Rule" id="MF_00271"/>
    </source>
</evidence>
<keyword evidence="4" id="KW-0066">ATP synthesis</keyword>
<organism evidence="6 7">
    <name type="scientific">Methanocalculus chunghsingensis</name>
    <dbReference type="NCBI Taxonomy" id="156457"/>
    <lineage>
        <taxon>Archaea</taxon>
        <taxon>Methanobacteriati</taxon>
        <taxon>Methanobacteriota</taxon>
        <taxon>Stenosarchaea group</taxon>
        <taxon>Methanomicrobia</taxon>
        <taxon>Methanomicrobiales</taxon>
        <taxon>Methanocalculaceae</taxon>
        <taxon>Methanocalculus</taxon>
    </lineage>
</organism>
<dbReference type="GO" id="GO:0005524">
    <property type="term" value="F:ATP binding"/>
    <property type="evidence" value="ECO:0007669"/>
    <property type="project" value="UniProtKB-UniRule"/>
</dbReference>
<feature type="coiled-coil region" evidence="5">
    <location>
        <begin position="144"/>
        <end position="171"/>
    </location>
</feature>
<dbReference type="Pfam" id="PF01813">
    <property type="entry name" value="ATP-synt_D"/>
    <property type="match status" value="1"/>
</dbReference>
<evidence type="ECO:0000313" key="6">
    <source>
        <dbReference type="EMBL" id="MBR1369383.1"/>
    </source>
</evidence>
<reference evidence="6" key="1">
    <citation type="submission" date="2014-12" db="EMBL/GenBank/DDBJ databases">
        <authorList>
            <person name="Huang H.-H."/>
            <person name="Chen S.-C."/>
            <person name="Lai M.-C."/>
        </authorList>
    </citation>
    <scope>NUCLEOTIDE SEQUENCE</scope>
    <source>
        <strain evidence="6">K1F9705b</strain>
    </source>
</reference>
<dbReference type="HAMAP" id="MF_00271">
    <property type="entry name" value="ATP_synth_D_arch"/>
    <property type="match status" value="1"/>
</dbReference>